<name>A0A139HDZ8_9PEZI</name>
<gene>
    <name evidence="2" type="ORF">AC579_9545</name>
</gene>
<feature type="region of interest" description="Disordered" evidence="1">
    <location>
        <begin position="24"/>
        <end position="45"/>
    </location>
</feature>
<keyword evidence="3" id="KW-1185">Reference proteome</keyword>
<accession>A0A139HDZ8</accession>
<proteinExistence type="predicted"/>
<evidence type="ECO:0000313" key="3">
    <source>
        <dbReference type="Proteomes" id="UP000073492"/>
    </source>
</evidence>
<reference evidence="2 3" key="1">
    <citation type="submission" date="2015-07" db="EMBL/GenBank/DDBJ databases">
        <title>Comparative genomics of the Sigatoka disease complex on banana suggests a link between parallel evolutionary changes in Pseudocercospora fijiensis and Pseudocercospora eumusae and increased virulence on the banana host.</title>
        <authorList>
            <person name="Chang T.-C."/>
            <person name="Salvucci A."/>
            <person name="Crous P.W."/>
            <person name="Stergiopoulos I."/>
        </authorList>
    </citation>
    <scope>NUCLEOTIDE SEQUENCE [LARGE SCALE GENOMIC DNA]</scope>
    <source>
        <strain evidence="2 3">CBS 116634</strain>
    </source>
</reference>
<dbReference type="Proteomes" id="UP000073492">
    <property type="component" value="Unassembled WGS sequence"/>
</dbReference>
<evidence type="ECO:0000256" key="1">
    <source>
        <dbReference type="SAM" id="MobiDB-lite"/>
    </source>
</evidence>
<dbReference type="OrthoDB" id="1881at2759"/>
<comment type="caution">
    <text evidence="2">The sequence shown here is derived from an EMBL/GenBank/DDBJ whole genome shotgun (WGS) entry which is preliminary data.</text>
</comment>
<dbReference type="EMBL" id="LFZO01000673">
    <property type="protein sequence ID" value="KXT00668.1"/>
    <property type="molecule type" value="Genomic_DNA"/>
</dbReference>
<protein>
    <submittedName>
        <fullName evidence="2">Uncharacterized protein</fullName>
    </submittedName>
</protein>
<organism evidence="2 3">
    <name type="scientific">Pseudocercospora musae</name>
    <dbReference type="NCBI Taxonomy" id="113226"/>
    <lineage>
        <taxon>Eukaryota</taxon>
        <taxon>Fungi</taxon>
        <taxon>Dikarya</taxon>
        <taxon>Ascomycota</taxon>
        <taxon>Pezizomycotina</taxon>
        <taxon>Dothideomycetes</taxon>
        <taxon>Dothideomycetidae</taxon>
        <taxon>Mycosphaerellales</taxon>
        <taxon>Mycosphaerellaceae</taxon>
        <taxon>Pseudocercospora</taxon>
    </lineage>
</organism>
<feature type="compositionally biased region" description="Polar residues" evidence="1">
    <location>
        <begin position="363"/>
        <end position="379"/>
    </location>
</feature>
<evidence type="ECO:0000313" key="2">
    <source>
        <dbReference type="EMBL" id="KXT00668.1"/>
    </source>
</evidence>
<feature type="region of interest" description="Disordered" evidence="1">
    <location>
        <begin position="347"/>
        <end position="379"/>
    </location>
</feature>
<dbReference type="AlphaFoldDB" id="A0A139HDZ8"/>
<sequence length="379" mass="40708">MSARRFFGNGKQAGECMVTRRAGGEEAVGSKASETRQVRTASQSRLAADPEYAMGCDGMGCERKVQTGESHTSSRYADDALREERRDGGVAIEPGVAQPDRAAPASACVGWPVASGGRRAGGWEISKEADGGIRRKTDVCQQQAPTMAETKKQFARSTTCIWGLRAAETVQHSIAQHGAAQLLLSSVRCQCPCPCPAQARDAPLPAGLTATIWLVWYGTVHAELSSEMHSDARQCRDGSGARFEYDTASPQAVYNAYLSLLGVSVRATAYVHRWHHGHGMQPAASPSVTCEVPLPPAPATPDTLSRSSSTQIRFDTQATRPHTSAGRLPMSKGCIMSVRRATATCSAEYQRVSSRPPRHPIPMSQQSPNLTSDVRLQQS</sequence>